<dbReference type="PANTHER" id="PTHR33371:SF16">
    <property type="entry name" value="MCE-FAMILY PROTEIN MCE3F"/>
    <property type="match status" value="1"/>
</dbReference>
<keyword evidence="5" id="KW-1185">Reference proteome</keyword>
<dbReference type="Pfam" id="PF11887">
    <property type="entry name" value="Mce4_CUP1"/>
    <property type="match status" value="1"/>
</dbReference>
<dbReference type="NCBIfam" id="TIGR00996">
    <property type="entry name" value="Mtu_fam_mce"/>
    <property type="match status" value="1"/>
</dbReference>
<dbReference type="RefSeq" id="WP_165227711.1">
    <property type="nucleotide sequence ID" value="NZ_CP049257.1"/>
</dbReference>
<evidence type="ECO:0000259" key="2">
    <source>
        <dbReference type="Pfam" id="PF02470"/>
    </source>
</evidence>
<evidence type="ECO:0000313" key="5">
    <source>
        <dbReference type="Proteomes" id="UP000502996"/>
    </source>
</evidence>
<dbReference type="InterPro" id="IPR052336">
    <property type="entry name" value="MlaD_Phospholipid_Transporter"/>
</dbReference>
<dbReference type="EMBL" id="CP049257">
    <property type="protein sequence ID" value="QIG41404.1"/>
    <property type="molecule type" value="Genomic_DNA"/>
</dbReference>
<evidence type="ECO:0000259" key="3">
    <source>
        <dbReference type="Pfam" id="PF11887"/>
    </source>
</evidence>
<gene>
    <name evidence="4" type="ORF">G5V58_00230</name>
</gene>
<dbReference type="Pfam" id="PF02470">
    <property type="entry name" value="MlaD"/>
    <property type="match status" value="1"/>
</dbReference>
<sequence length="433" mass="46344">MITTRTKVQLLVFVAITLLGVTFVGARYAQLDRLFYDDSYTVTAHFPDSGGIFAGGEVTYRGVGVGQVSKMELTDQGVDVVLDIEKSYDEIPADALAVVGNRSAVGEQYVELQPQRDDGPYLHDGSVIKQDDTRIPIATDTLLTHLSETVESVDKTSLKTTVDELGAAFGGTGEDLQRIIDSGNSFINTANDNFDLTTALIKDSNTVLNGQIASDSAIRNFSSQLQAFSTVLAGSDKDLRTLIDTGGVAATQLRTFLEQNQVELGDLINNLVTTGDIVVKHLDGIKQLLVIYPYVVEGGFTVVSKTPETGLYDAHFGLILTNQPVCHQGYESTDTRIPQDGSNRPMNVNAHCAEPATTTNARGAQNIAKRAPASYDAPVVASYDPGTGKLTWGSTDPDDGSSLAATGSVAPPSTLGEESWKWLFLQPLTTGQE</sequence>
<organism evidence="4 5">
    <name type="scientific">Nocardioides anomalus</name>
    <dbReference type="NCBI Taxonomy" id="2712223"/>
    <lineage>
        <taxon>Bacteria</taxon>
        <taxon>Bacillati</taxon>
        <taxon>Actinomycetota</taxon>
        <taxon>Actinomycetes</taxon>
        <taxon>Propionibacteriales</taxon>
        <taxon>Nocardioidaceae</taxon>
        <taxon>Nocardioides</taxon>
    </lineage>
</organism>
<dbReference type="InterPro" id="IPR003399">
    <property type="entry name" value="Mce/MlaD"/>
</dbReference>
<proteinExistence type="predicted"/>
<feature type="region of interest" description="Disordered" evidence="1">
    <location>
        <begin position="386"/>
        <end position="414"/>
    </location>
</feature>
<dbReference type="KEGG" id="nano:G5V58_00230"/>
<dbReference type="Proteomes" id="UP000502996">
    <property type="component" value="Chromosome"/>
</dbReference>
<feature type="domain" description="Mammalian cell entry C-terminal" evidence="3">
    <location>
        <begin position="122"/>
        <end position="285"/>
    </location>
</feature>
<feature type="domain" description="Mce/MlaD" evidence="2">
    <location>
        <begin position="39"/>
        <end position="114"/>
    </location>
</feature>
<accession>A0A6G6W854</accession>
<reference evidence="4 5" key="1">
    <citation type="submission" date="2020-02" db="EMBL/GenBank/DDBJ databases">
        <title>Full genome sequence of Nocardioides sp. R-3366.</title>
        <authorList>
            <person name="Im W.-T."/>
        </authorList>
    </citation>
    <scope>NUCLEOTIDE SEQUENCE [LARGE SCALE GENOMIC DNA]</scope>
    <source>
        <strain evidence="4 5">R-3366</strain>
    </source>
</reference>
<evidence type="ECO:0000256" key="1">
    <source>
        <dbReference type="SAM" id="MobiDB-lite"/>
    </source>
</evidence>
<dbReference type="GO" id="GO:0005576">
    <property type="term" value="C:extracellular region"/>
    <property type="evidence" value="ECO:0007669"/>
    <property type="project" value="TreeGrafter"/>
</dbReference>
<protein>
    <submittedName>
        <fullName evidence="4">MCE family protein</fullName>
    </submittedName>
</protein>
<dbReference type="PANTHER" id="PTHR33371">
    <property type="entry name" value="INTERMEMBRANE PHOSPHOLIPID TRANSPORT SYSTEM BINDING PROTEIN MLAD-RELATED"/>
    <property type="match status" value="1"/>
</dbReference>
<name>A0A6G6W854_9ACTN</name>
<dbReference type="AlphaFoldDB" id="A0A6G6W854"/>
<dbReference type="InterPro" id="IPR005693">
    <property type="entry name" value="Mce"/>
</dbReference>
<evidence type="ECO:0000313" key="4">
    <source>
        <dbReference type="EMBL" id="QIG41404.1"/>
    </source>
</evidence>
<dbReference type="InterPro" id="IPR024516">
    <property type="entry name" value="Mce_C"/>
</dbReference>